<dbReference type="Proteomes" id="UP001054889">
    <property type="component" value="Unassembled WGS sequence"/>
</dbReference>
<name>A0AAV5FRS9_ELECO</name>
<reference evidence="2" key="2">
    <citation type="submission" date="2021-12" db="EMBL/GenBank/DDBJ databases">
        <title>Resequencing data analysis of finger millet.</title>
        <authorList>
            <person name="Hatakeyama M."/>
            <person name="Aluri S."/>
            <person name="Balachadran M.T."/>
            <person name="Sivarajan S.R."/>
            <person name="Poveda L."/>
            <person name="Shimizu-Inatsugi R."/>
            <person name="Schlapbach R."/>
            <person name="Sreeman S.M."/>
            <person name="Shimizu K.K."/>
        </authorList>
    </citation>
    <scope>NUCLEOTIDE SEQUENCE</scope>
</reference>
<evidence type="ECO:0000313" key="2">
    <source>
        <dbReference type="EMBL" id="GJN37195.1"/>
    </source>
</evidence>
<feature type="region of interest" description="Disordered" evidence="1">
    <location>
        <begin position="1"/>
        <end position="30"/>
    </location>
</feature>
<keyword evidence="3" id="KW-1185">Reference proteome</keyword>
<accession>A0AAV5FRS9</accession>
<evidence type="ECO:0000313" key="3">
    <source>
        <dbReference type="Proteomes" id="UP001054889"/>
    </source>
</evidence>
<feature type="compositionally biased region" description="Basic and acidic residues" evidence="1">
    <location>
        <begin position="8"/>
        <end position="20"/>
    </location>
</feature>
<protein>
    <submittedName>
        <fullName evidence="2">Uncharacterized protein</fullName>
    </submittedName>
</protein>
<sequence>MANSATDFSERETKVEGKEETTEETNEKDETEISLKFYRNAIFGIVWPMIRMKQITCIRCDHEDLVSYNLMGIDGKLEKERLKCGNSFDPWNGVHPDIFVMVYDTEVESQFG</sequence>
<gene>
    <name evidence="2" type="primary">gb26123</name>
    <name evidence="2" type="ORF">PR202_gb26123</name>
</gene>
<dbReference type="AlphaFoldDB" id="A0AAV5FRS9"/>
<dbReference type="EMBL" id="BQKI01000094">
    <property type="protein sequence ID" value="GJN37195.1"/>
    <property type="molecule type" value="Genomic_DNA"/>
</dbReference>
<reference evidence="2" key="1">
    <citation type="journal article" date="2018" name="DNA Res.">
        <title>Multiple hybrid de novo genome assembly of finger millet, an orphan allotetraploid crop.</title>
        <authorList>
            <person name="Hatakeyama M."/>
            <person name="Aluri S."/>
            <person name="Balachadran M.T."/>
            <person name="Sivarajan S.R."/>
            <person name="Patrignani A."/>
            <person name="Gruter S."/>
            <person name="Poveda L."/>
            <person name="Shimizu-Inatsugi R."/>
            <person name="Baeten J."/>
            <person name="Francoijs K.J."/>
            <person name="Nataraja K.N."/>
            <person name="Reddy Y.A.N."/>
            <person name="Phadnis S."/>
            <person name="Ravikumar R.L."/>
            <person name="Schlapbach R."/>
            <person name="Sreeman S.M."/>
            <person name="Shimizu K.K."/>
        </authorList>
    </citation>
    <scope>NUCLEOTIDE SEQUENCE</scope>
</reference>
<evidence type="ECO:0000256" key="1">
    <source>
        <dbReference type="SAM" id="MobiDB-lite"/>
    </source>
</evidence>
<comment type="caution">
    <text evidence="2">The sequence shown here is derived from an EMBL/GenBank/DDBJ whole genome shotgun (WGS) entry which is preliminary data.</text>
</comment>
<proteinExistence type="predicted"/>
<organism evidence="2 3">
    <name type="scientific">Eleusine coracana subsp. coracana</name>
    <dbReference type="NCBI Taxonomy" id="191504"/>
    <lineage>
        <taxon>Eukaryota</taxon>
        <taxon>Viridiplantae</taxon>
        <taxon>Streptophyta</taxon>
        <taxon>Embryophyta</taxon>
        <taxon>Tracheophyta</taxon>
        <taxon>Spermatophyta</taxon>
        <taxon>Magnoliopsida</taxon>
        <taxon>Liliopsida</taxon>
        <taxon>Poales</taxon>
        <taxon>Poaceae</taxon>
        <taxon>PACMAD clade</taxon>
        <taxon>Chloridoideae</taxon>
        <taxon>Cynodonteae</taxon>
        <taxon>Eleusininae</taxon>
        <taxon>Eleusine</taxon>
    </lineage>
</organism>
<feature type="compositionally biased region" description="Acidic residues" evidence="1">
    <location>
        <begin position="21"/>
        <end position="30"/>
    </location>
</feature>